<evidence type="ECO:0000256" key="2">
    <source>
        <dbReference type="SAM" id="MobiDB-lite"/>
    </source>
</evidence>
<feature type="repeat" description="TPR" evidence="1">
    <location>
        <begin position="359"/>
        <end position="392"/>
    </location>
</feature>
<dbReference type="PANTHER" id="PTHR38743:SF2">
    <property type="entry name" value="DUF2185 DOMAIN-CONTAINING PROTEIN"/>
    <property type="match status" value="1"/>
</dbReference>
<protein>
    <submittedName>
        <fullName evidence="4">DUF2185 domain-containing protein</fullName>
    </submittedName>
</protein>
<organism evidence="4 5">
    <name type="scientific">Alitiscatomonas aceti</name>
    <dbReference type="NCBI Taxonomy" id="2981724"/>
    <lineage>
        <taxon>Bacteria</taxon>
        <taxon>Bacillati</taxon>
        <taxon>Bacillota</taxon>
        <taxon>Clostridia</taxon>
        <taxon>Lachnospirales</taxon>
        <taxon>Lachnospiraceae</taxon>
        <taxon>Alitiscatomonas</taxon>
    </lineage>
</organism>
<dbReference type="InterPro" id="IPR028276">
    <property type="entry name" value="Imm68"/>
</dbReference>
<reference evidence="4 5" key="1">
    <citation type="journal article" date="2021" name="ISME Commun">
        <title>Automated analysis of genomic sequences facilitates high-throughput and comprehensive description of bacteria.</title>
        <authorList>
            <person name="Hitch T.C.A."/>
        </authorList>
    </citation>
    <scope>NUCLEOTIDE SEQUENCE [LARGE SCALE GENOMIC DNA]</scope>
    <source>
        <strain evidence="5">f_CCE</strain>
    </source>
</reference>
<dbReference type="Pfam" id="PF15583">
    <property type="entry name" value="Imm68"/>
    <property type="match status" value="1"/>
</dbReference>
<accession>A0ABT2V3B0</accession>
<name>A0ABT2V3B0_9FIRM</name>
<dbReference type="Pfam" id="PF14568">
    <property type="entry name" value="SUKH_6"/>
    <property type="match status" value="1"/>
</dbReference>
<dbReference type="InterPro" id="IPR037883">
    <property type="entry name" value="Knr4/Smi1-like_sf"/>
</dbReference>
<evidence type="ECO:0000313" key="5">
    <source>
        <dbReference type="Proteomes" id="UP001652395"/>
    </source>
</evidence>
<keyword evidence="5" id="KW-1185">Reference proteome</keyword>
<dbReference type="Proteomes" id="UP001652395">
    <property type="component" value="Unassembled WGS sequence"/>
</dbReference>
<dbReference type="Pfam" id="PF14080">
    <property type="entry name" value="DUF4261"/>
    <property type="match status" value="1"/>
</dbReference>
<dbReference type="PROSITE" id="PS50005">
    <property type="entry name" value="TPR"/>
    <property type="match status" value="1"/>
</dbReference>
<dbReference type="EMBL" id="JAOQJF010000054">
    <property type="protein sequence ID" value="MCU6801378.1"/>
    <property type="molecule type" value="Genomic_DNA"/>
</dbReference>
<dbReference type="InterPro" id="IPR020941">
    <property type="entry name" value="SUFU-like_domain"/>
</dbReference>
<dbReference type="Pfam" id="PF25191">
    <property type="entry name" value="DUF7832"/>
    <property type="match status" value="1"/>
</dbReference>
<dbReference type="InterPro" id="IPR018958">
    <property type="entry name" value="Knr4/Smi1-like_dom"/>
</dbReference>
<gene>
    <name evidence="4" type="ORF">OCV69_15855</name>
</gene>
<dbReference type="PANTHER" id="PTHR38743">
    <property type="entry name" value="SIMILAR TO GLYOXYLASE I FAMILY PROTEIN"/>
    <property type="match status" value="1"/>
</dbReference>
<proteinExistence type="predicted"/>
<keyword evidence="1" id="KW-0802">TPR repeat</keyword>
<dbReference type="InterPro" id="IPR025349">
    <property type="entry name" value="DUF4253"/>
</dbReference>
<evidence type="ECO:0000313" key="4">
    <source>
        <dbReference type="EMBL" id="MCU6801378.1"/>
    </source>
</evidence>
<dbReference type="Pfam" id="PF05076">
    <property type="entry name" value="SUFU"/>
    <property type="match status" value="1"/>
</dbReference>
<dbReference type="SUPFAM" id="SSF160631">
    <property type="entry name" value="SMI1/KNR4-like"/>
    <property type="match status" value="1"/>
</dbReference>
<dbReference type="Gene3D" id="1.25.40.10">
    <property type="entry name" value="Tetratricopeptide repeat domain"/>
    <property type="match status" value="1"/>
</dbReference>
<comment type="caution">
    <text evidence="4">The sequence shown here is derived from an EMBL/GenBank/DDBJ whole genome shotgun (WGS) entry which is preliminary data.</text>
</comment>
<feature type="compositionally biased region" description="Acidic residues" evidence="2">
    <location>
        <begin position="1414"/>
        <end position="1426"/>
    </location>
</feature>
<dbReference type="Pfam" id="PF09951">
    <property type="entry name" value="Imm33"/>
    <property type="match status" value="1"/>
</dbReference>
<dbReference type="InterPro" id="IPR025357">
    <property type="entry name" value="DUF4261"/>
</dbReference>
<feature type="region of interest" description="Disordered" evidence="2">
    <location>
        <begin position="1397"/>
        <end position="1426"/>
    </location>
</feature>
<dbReference type="SMART" id="SM00860">
    <property type="entry name" value="SMI1_KNR4"/>
    <property type="match status" value="1"/>
</dbReference>
<sequence>MYIDKYWGNFIGGSDDSLNLVAFLEDLKKEEIPLSEIFTKIGLDKQNWDFRQTVEYLEFTHSNGVEMDFHFAIDVVTDLAAILLECSVSGGVNLHDLDEYNTPARRIRITATPEEHEAMDKALADFVQNPLSYDISEMMGEDEITDMAYQVEMLRKDLYEASGRNRNYHVKAEDVKHLLPDWEGADGCIATNRITVEGCKVGYCYREEPDGGWDSGWRFTAGDESEAYMDDPNNAGIYKLNTICNDDPDIIPLLNTPAPCAFERDENGVFQQIKDWKPDEDEEETDMDILKQCQKWNEKSEYQKIIDALEAIPAEERTPEMDSELARAYNNLGAPSNRGLLKKAIAVLKPHEEYFEGDHCWNFRMGYSYFYLDQEGQALRYFEKALEARPGDEDTMELIDWCRKGISLPQFSQCFRERTENWWETFAEMEAELRQMMDEDKDHTRGAEIVAQMEETLNLVFDEISFELGVGGEKHELILTPEGDKVKLFELVYFQKHAPKEVLEHWNILVGRQPLQNIGLRTEDGWDISGEDVQIWLEEQGENSFAISACCEKLLPMLREAEGRAWWMLTTLTDQVLGEIPHMRYIDSFDVLEKPKAEPSIFMSQLPDALKERGLELSTDPEAYLESYLGYKMEPNEDPDADWRLDVMAGSTCCVPLINGYLNADNDFMDELHADGAVAGFFCYPLDTLREEEGSQKIFDFRDKLEEVFATEEGLEVLTLTGGATGLYCGYVDFIAWDIREALNMAKEFFEGTDIPWAIFHTFRREAGSVPLKQQDDGPETGNQDDELDETLTGMDYIPYTPQNEEEFFQQLEQWNDEDEYTRCIQTLNAIPEEWRNYRTAYALARALENYAIIGDHDEGTLKSKGDKALLRAIEVLESVREEGQDKPEWNMRMAYGYQYLYGKEEKAIPYAKRWAELDPEDENAPAVIRECKAEIRKRQHSRKKKAKFVPGDTPFEGFDLTSFWDDNWYALKEYVSDPPSDELIASVEEELGYKLPAAYIWLMKQHNGGIPVNTCYPCDEPTCWAEDHVAITGIFSIGREKSYSLCGELGSQFMIDEWEYPAIGVAICDCPSAGHDMIFLDYRACGSQGEPAVVHVDQENDYKITHLADSFEEFIRGLEHESLYDLDEDVEDLEDDADEEETDCKGSFAGSVLLSEAEWDKEQLIRDLREEWGIADEEPDEGDEEDANSDDAVVMRVGNMMLIVTLFHGHIPDNEAEINAENNYMWPEAVEATKAHKAHIMVAVLGEEENLLERGKLFTKAMAVCCKQKYATGVYTSGVVFEPRFYEGLADMMKEDELPIFNWIWFGLYRSEGGLNGYTYGMDVFGKEEMEVLNADAEPEELRDFLASLASYVLACDVTLQDGETIGFAADDKHAITRSPGVSLPEEQMTLKIGYAPIKGDPEDDSCGHSDNEDTQDEEEFSNPEVYTEEEMEAVEGHIQQYFGEIENVFHELISPDIHVDICIVPPTEERDYYILVTMGMGVHRMNVPEDLAEYKLERAELAIALPAGWKLDQESMKDEKWYWPIRLLKVLARLPIASDTWLGFGHTMDNEDDFAKDTKLCAAILTGPQDTEDGSEVCILPGGEEVNFYHVIPLYRDELEYKMAHDADALLDKMDGISFVMKPDRQDAITRGNLSNDDFDGEMDDASYHLESIEAKELPIDPINAYNHMAIYLRWCMEHDLMGEDFLKEYSEVAKQVKADPASVDLREFIRDELNGCLFSVLFNQQGRAFAGYYYGEGDSPYYPADVDDNALRFFGPERYHSDEFQDEAYLFIPFDDDYYEAMAQVIEERFANWQGQDFDEDTLEPSGVAQAIMEYLDCECTYFPSMADDDPIMSAYSYAKRESVREGFVPVLIQADDETLLECLVMNADPENDADFYEFDLKTVTEYRKKMLSAPVKDGKALLDELTGQRRAEAEEDDLDWDEEVLGEMESGYDNDRFSCYWDSDSHMTYPLILAKIPVKNPWEIFAYLPFGNWNECPDTPDLMAAAKYWFEQHGAIPAAMSNDELEFLLPAPVPKEKAMEAATEQYGFCPDIVDQEQDDPTVGNLADVLRQSTVWYFWWD</sequence>
<feature type="domain" description="Knr4/Smi1-like" evidence="3">
    <location>
        <begin position="979"/>
        <end position="1118"/>
    </location>
</feature>
<dbReference type="Pfam" id="PF14062">
    <property type="entry name" value="DUF4253"/>
    <property type="match status" value="1"/>
</dbReference>
<dbReference type="InterPro" id="IPR018689">
    <property type="entry name" value="Imm33_dom"/>
</dbReference>
<dbReference type="RefSeq" id="WP_158360254.1">
    <property type="nucleotide sequence ID" value="NZ_JAOQJF010000054.1"/>
</dbReference>
<evidence type="ECO:0000256" key="1">
    <source>
        <dbReference type="PROSITE-ProRule" id="PRU00339"/>
    </source>
</evidence>
<dbReference type="SUPFAM" id="SSF48452">
    <property type="entry name" value="TPR-like"/>
    <property type="match status" value="1"/>
</dbReference>
<dbReference type="InterPro" id="IPR019734">
    <property type="entry name" value="TPR_rpt"/>
</dbReference>
<dbReference type="InterPro" id="IPR057154">
    <property type="entry name" value="DUF7832"/>
</dbReference>
<dbReference type="Gene3D" id="3.40.1580.10">
    <property type="entry name" value="SMI1/KNR4-like"/>
    <property type="match status" value="1"/>
</dbReference>
<evidence type="ECO:0000259" key="3">
    <source>
        <dbReference type="SMART" id="SM00860"/>
    </source>
</evidence>
<dbReference type="InterPro" id="IPR011990">
    <property type="entry name" value="TPR-like_helical_dom_sf"/>
</dbReference>